<evidence type="ECO:0000256" key="1">
    <source>
        <dbReference type="ARBA" id="ARBA00004141"/>
    </source>
</evidence>
<evidence type="ECO:0000256" key="6">
    <source>
        <dbReference type="SAM" id="Phobius"/>
    </source>
</evidence>
<dbReference type="GO" id="GO:0030003">
    <property type="term" value="P:intracellular monoatomic cation homeostasis"/>
    <property type="evidence" value="ECO:0007669"/>
    <property type="project" value="UniProtKB-ARBA"/>
</dbReference>
<dbReference type="Proteomes" id="UP000320333">
    <property type="component" value="Unassembled WGS sequence"/>
</dbReference>
<dbReference type="FunFam" id="1.20.1510.10:FF:000005">
    <property type="entry name" value="Putative Cation diffusion facilitator 1"/>
    <property type="match status" value="1"/>
</dbReference>
<feature type="transmembrane region" description="Helical" evidence="6">
    <location>
        <begin position="219"/>
        <end position="240"/>
    </location>
</feature>
<sequence>MAPVQWLAADVDKDDSVFVEVIPDAAEPDVRTSRETSSLARRHSRSTATFVSTEALLSAVKSEDEIKAVRKEYKGRKGRNLAKFYENQNERIEELLKPVDQEVDENEEANLVKLKIAMYGSLIANILLLGLQLFAAITSKSLSLFATMADSFMDLASNSVLLFASVSAAKKNIQHFPAGKQRFETAGIVVFSSIMGALSVQLIIEGAKTLGSGDHATDLGVVNLSCIGVAVALKIGLWAYCRLLSQYPTAKILAQDHRNDVLLNIAGIVLSILGDKVQWWIDPLGGILIATYILVNWGETAVEHIQMFIGKSASPTFLSRVTYISMTHHPEVLQVDTVRAYSSGAGYFVEVDLVMDSMTPLQKSHDIDKLALLLE</sequence>
<gene>
    <name evidence="8" type="ORF">CcCBS67573_g02852</name>
</gene>
<dbReference type="PANTHER" id="PTHR43840">
    <property type="entry name" value="MITOCHONDRIAL METAL TRANSPORTER 1-RELATED"/>
    <property type="match status" value="1"/>
</dbReference>
<dbReference type="SUPFAM" id="SSF161111">
    <property type="entry name" value="Cation efflux protein transmembrane domain-like"/>
    <property type="match status" value="1"/>
</dbReference>
<evidence type="ECO:0000256" key="3">
    <source>
        <dbReference type="ARBA" id="ARBA00022692"/>
    </source>
</evidence>
<protein>
    <recommendedName>
        <fullName evidence="7">Cation efflux protein transmembrane domain-containing protein</fullName>
    </recommendedName>
</protein>
<keyword evidence="5 6" id="KW-0472">Membrane</keyword>
<feature type="domain" description="Cation efflux protein transmembrane" evidence="7">
    <location>
        <begin position="121"/>
        <end position="307"/>
    </location>
</feature>
<dbReference type="InterPro" id="IPR036837">
    <property type="entry name" value="Cation_efflux_CTD_sf"/>
</dbReference>
<dbReference type="GO" id="GO:0098771">
    <property type="term" value="P:inorganic ion homeostasis"/>
    <property type="evidence" value="ECO:0007669"/>
    <property type="project" value="UniProtKB-ARBA"/>
</dbReference>
<dbReference type="EMBL" id="QEAP01000065">
    <property type="protein sequence ID" value="TPX75881.1"/>
    <property type="molecule type" value="Genomic_DNA"/>
</dbReference>
<dbReference type="Gene3D" id="1.20.1510.10">
    <property type="entry name" value="Cation efflux protein transmembrane domain"/>
    <property type="match status" value="1"/>
</dbReference>
<name>A0A507FHH5_9FUNG</name>
<dbReference type="SUPFAM" id="SSF160240">
    <property type="entry name" value="Cation efflux protein cytoplasmic domain-like"/>
    <property type="match status" value="1"/>
</dbReference>
<evidence type="ECO:0000256" key="5">
    <source>
        <dbReference type="ARBA" id="ARBA00023136"/>
    </source>
</evidence>
<comment type="subcellular location">
    <subcellularLocation>
        <location evidence="1">Membrane</location>
        <topology evidence="1">Multi-pass membrane protein</topology>
    </subcellularLocation>
</comment>
<dbReference type="Gene3D" id="3.30.70.1350">
    <property type="entry name" value="Cation efflux protein, cytoplasmic domain"/>
    <property type="match status" value="1"/>
</dbReference>
<dbReference type="Pfam" id="PF01545">
    <property type="entry name" value="Cation_efflux"/>
    <property type="match status" value="1"/>
</dbReference>
<dbReference type="InterPro" id="IPR050291">
    <property type="entry name" value="CDF_Transporter"/>
</dbReference>
<keyword evidence="9" id="KW-1185">Reference proteome</keyword>
<keyword evidence="3 6" id="KW-0812">Transmembrane</keyword>
<reference evidence="8 9" key="1">
    <citation type="journal article" date="2019" name="Sci. Rep.">
        <title>Comparative genomics of chytrid fungi reveal insights into the obligate biotrophic and pathogenic lifestyle of Synchytrium endobioticum.</title>
        <authorList>
            <person name="van de Vossenberg B.T.L.H."/>
            <person name="Warris S."/>
            <person name="Nguyen H.D.T."/>
            <person name="van Gent-Pelzer M.P.E."/>
            <person name="Joly D.L."/>
            <person name="van de Geest H.C."/>
            <person name="Bonants P.J.M."/>
            <person name="Smith D.S."/>
            <person name="Levesque C.A."/>
            <person name="van der Lee T.A.J."/>
        </authorList>
    </citation>
    <scope>NUCLEOTIDE SEQUENCE [LARGE SCALE GENOMIC DNA]</scope>
    <source>
        <strain evidence="8 9">CBS 675.73</strain>
    </source>
</reference>
<evidence type="ECO:0000313" key="8">
    <source>
        <dbReference type="EMBL" id="TPX75881.1"/>
    </source>
</evidence>
<dbReference type="GO" id="GO:0008324">
    <property type="term" value="F:monoatomic cation transmembrane transporter activity"/>
    <property type="evidence" value="ECO:0007669"/>
    <property type="project" value="InterPro"/>
</dbReference>
<comment type="caution">
    <text evidence="8">The sequence shown here is derived from an EMBL/GenBank/DDBJ whole genome shotgun (WGS) entry which is preliminary data.</text>
</comment>
<dbReference type="InterPro" id="IPR058533">
    <property type="entry name" value="Cation_efflux_TM"/>
</dbReference>
<dbReference type="AlphaFoldDB" id="A0A507FHH5"/>
<organism evidence="8 9">
    <name type="scientific">Chytriomyces confervae</name>
    <dbReference type="NCBI Taxonomy" id="246404"/>
    <lineage>
        <taxon>Eukaryota</taxon>
        <taxon>Fungi</taxon>
        <taxon>Fungi incertae sedis</taxon>
        <taxon>Chytridiomycota</taxon>
        <taxon>Chytridiomycota incertae sedis</taxon>
        <taxon>Chytridiomycetes</taxon>
        <taxon>Chytridiales</taxon>
        <taxon>Chytriomycetaceae</taxon>
        <taxon>Chytriomyces</taxon>
    </lineage>
</organism>
<dbReference type="STRING" id="246404.A0A507FHH5"/>
<dbReference type="OrthoDB" id="78296at2759"/>
<feature type="transmembrane region" description="Helical" evidence="6">
    <location>
        <begin position="143"/>
        <end position="164"/>
    </location>
</feature>
<feature type="transmembrane region" description="Helical" evidence="6">
    <location>
        <begin position="116"/>
        <end position="137"/>
    </location>
</feature>
<keyword evidence="2" id="KW-0813">Transport</keyword>
<evidence type="ECO:0000256" key="4">
    <source>
        <dbReference type="ARBA" id="ARBA00022989"/>
    </source>
</evidence>
<evidence type="ECO:0000256" key="2">
    <source>
        <dbReference type="ARBA" id="ARBA00022448"/>
    </source>
</evidence>
<dbReference type="InterPro" id="IPR027469">
    <property type="entry name" value="Cation_efflux_TMD_sf"/>
</dbReference>
<evidence type="ECO:0000313" key="9">
    <source>
        <dbReference type="Proteomes" id="UP000320333"/>
    </source>
</evidence>
<keyword evidence="4 6" id="KW-1133">Transmembrane helix</keyword>
<dbReference type="GO" id="GO:0016020">
    <property type="term" value="C:membrane"/>
    <property type="evidence" value="ECO:0007669"/>
    <property type="project" value="UniProtKB-SubCell"/>
</dbReference>
<feature type="transmembrane region" description="Helical" evidence="6">
    <location>
        <begin position="185"/>
        <end position="204"/>
    </location>
</feature>
<evidence type="ECO:0000259" key="7">
    <source>
        <dbReference type="Pfam" id="PF01545"/>
    </source>
</evidence>
<dbReference type="PANTHER" id="PTHR43840:SF13">
    <property type="entry name" value="CATION EFFLUX PROTEIN CYTOPLASMIC DOMAIN-CONTAINING PROTEIN"/>
    <property type="match status" value="1"/>
</dbReference>
<proteinExistence type="predicted"/>
<accession>A0A507FHH5</accession>